<evidence type="ECO:0000313" key="2">
    <source>
        <dbReference type="EMBL" id="MYH61013.1"/>
    </source>
</evidence>
<feature type="non-terminal residue" evidence="2">
    <location>
        <position position="41"/>
    </location>
</feature>
<evidence type="ECO:0000259" key="1">
    <source>
        <dbReference type="Pfam" id="PF01746"/>
    </source>
</evidence>
<dbReference type="AlphaFoldDB" id="A0A6B1FV71"/>
<reference evidence="2" key="1">
    <citation type="submission" date="2019-09" db="EMBL/GenBank/DDBJ databases">
        <title>Characterisation of the sponge microbiome using genome-centric metagenomics.</title>
        <authorList>
            <person name="Engelberts J.P."/>
            <person name="Robbins S.J."/>
            <person name="De Goeij J.M."/>
            <person name="Aranda M."/>
            <person name="Bell S.C."/>
            <person name="Webster N.S."/>
        </authorList>
    </citation>
    <scope>NUCLEOTIDE SEQUENCE</scope>
    <source>
        <strain evidence="2">SB0675_bin_29</strain>
    </source>
</reference>
<dbReference type="EMBL" id="VYDA01000167">
    <property type="protein sequence ID" value="MYH61013.1"/>
    <property type="molecule type" value="Genomic_DNA"/>
</dbReference>
<gene>
    <name evidence="2" type="ORF">F4148_04395</name>
</gene>
<comment type="caution">
    <text evidence="2">The sequence shown here is derived from an EMBL/GenBank/DDBJ whole genome shotgun (WGS) entry which is preliminary data.</text>
</comment>
<dbReference type="Pfam" id="PF01746">
    <property type="entry name" value="tRNA_m1G_MT"/>
    <property type="match status" value="1"/>
</dbReference>
<protein>
    <submittedName>
        <fullName evidence="2">tRNA (Guanosine(37)-N1)-methyltransferase TrmD</fullName>
    </submittedName>
</protein>
<dbReference type="InterPro" id="IPR029028">
    <property type="entry name" value="Alpha/beta_knot_MTases"/>
</dbReference>
<dbReference type="InterPro" id="IPR016009">
    <property type="entry name" value="tRNA_MeTrfase_TRMD/TRM10"/>
</dbReference>
<keyword evidence="2" id="KW-0489">Methyltransferase</keyword>
<dbReference type="GO" id="GO:0032259">
    <property type="term" value="P:methylation"/>
    <property type="evidence" value="ECO:0007669"/>
    <property type="project" value="UniProtKB-KW"/>
</dbReference>
<dbReference type="InterPro" id="IPR029026">
    <property type="entry name" value="tRNA_m1G_MTases_N"/>
</dbReference>
<accession>A0A6B1FV71</accession>
<feature type="domain" description="tRNA methyltransferase TRMD/TRM10-type" evidence="1">
    <location>
        <begin position="1"/>
        <end position="41"/>
    </location>
</feature>
<keyword evidence="2" id="KW-0808">Transferase</keyword>
<organism evidence="2">
    <name type="scientific">Caldilineaceae bacterium SB0675_bin_29</name>
    <dbReference type="NCBI Taxonomy" id="2605266"/>
    <lineage>
        <taxon>Bacteria</taxon>
        <taxon>Bacillati</taxon>
        <taxon>Chloroflexota</taxon>
        <taxon>Caldilineae</taxon>
        <taxon>Caldilineales</taxon>
        <taxon>Caldilineaceae</taxon>
    </lineage>
</organism>
<dbReference type="SUPFAM" id="SSF75217">
    <property type="entry name" value="alpha/beta knot"/>
    <property type="match status" value="1"/>
</dbReference>
<sequence length="41" mass="4710">MHFDVFTLFPPMFMGALSESILARAQEKGILQVALHDIRDY</sequence>
<proteinExistence type="predicted"/>
<name>A0A6B1FV71_9CHLR</name>
<dbReference type="Gene3D" id="3.40.1280.10">
    <property type="match status" value="1"/>
</dbReference>
<dbReference type="GO" id="GO:0008168">
    <property type="term" value="F:methyltransferase activity"/>
    <property type="evidence" value="ECO:0007669"/>
    <property type="project" value="UniProtKB-KW"/>
</dbReference>